<dbReference type="PANTHER" id="PTHR33157">
    <property type="entry name" value="AUTONOMOUS TRANSPOSABLE ELEMENT EN-1 MOSAIC PROTEIN-RELATED"/>
    <property type="match status" value="1"/>
</dbReference>
<gene>
    <name evidence="2" type="ORF">NCGR_LOCUS53881</name>
</gene>
<accession>A0A811RJM3</accession>
<feature type="compositionally biased region" description="Low complexity" evidence="1">
    <location>
        <begin position="162"/>
        <end position="175"/>
    </location>
</feature>
<feature type="compositionally biased region" description="Pro residues" evidence="1">
    <location>
        <begin position="151"/>
        <end position="161"/>
    </location>
</feature>
<name>A0A811RJM3_9POAL</name>
<evidence type="ECO:0000313" key="3">
    <source>
        <dbReference type="Proteomes" id="UP000604825"/>
    </source>
</evidence>
<keyword evidence="3" id="KW-1185">Reference proteome</keyword>
<dbReference type="PANTHER" id="PTHR33157:SF12">
    <property type="entry name" value="TRANSPOSASE TNP1_EN_SPM-LIKE DOMAIN-CONTAINING PROTEIN"/>
    <property type="match status" value="1"/>
</dbReference>
<proteinExistence type="predicted"/>
<dbReference type="EMBL" id="CAJGYO010000015">
    <property type="protein sequence ID" value="CAD6270589.1"/>
    <property type="molecule type" value="Genomic_DNA"/>
</dbReference>
<dbReference type="GO" id="GO:0032196">
    <property type="term" value="P:transposition"/>
    <property type="evidence" value="ECO:0007669"/>
    <property type="project" value="InterPro"/>
</dbReference>
<protein>
    <submittedName>
        <fullName evidence="2">Uncharacterized protein</fullName>
    </submittedName>
</protein>
<dbReference type="OrthoDB" id="632423at2759"/>
<evidence type="ECO:0000256" key="1">
    <source>
        <dbReference type="SAM" id="MobiDB-lite"/>
    </source>
</evidence>
<reference evidence="2" key="1">
    <citation type="submission" date="2020-10" db="EMBL/GenBank/DDBJ databases">
        <authorList>
            <person name="Han B."/>
            <person name="Lu T."/>
            <person name="Zhao Q."/>
            <person name="Huang X."/>
            <person name="Zhao Y."/>
        </authorList>
    </citation>
    <scope>NUCLEOTIDE SEQUENCE</scope>
</reference>
<dbReference type="Proteomes" id="UP000604825">
    <property type="component" value="Unassembled WGS sequence"/>
</dbReference>
<evidence type="ECO:0000313" key="2">
    <source>
        <dbReference type="EMBL" id="CAD6270589.1"/>
    </source>
</evidence>
<feature type="region of interest" description="Disordered" evidence="1">
    <location>
        <begin position="151"/>
        <end position="235"/>
    </location>
</feature>
<dbReference type="InterPro" id="IPR039266">
    <property type="entry name" value="EN-1/SPM"/>
</dbReference>
<organism evidence="2 3">
    <name type="scientific">Miscanthus lutarioriparius</name>
    <dbReference type="NCBI Taxonomy" id="422564"/>
    <lineage>
        <taxon>Eukaryota</taxon>
        <taxon>Viridiplantae</taxon>
        <taxon>Streptophyta</taxon>
        <taxon>Embryophyta</taxon>
        <taxon>Tracheophyta</taxon>
        <taxon>Spermatophyta</taxon>
        <taxon>Magnoliopsida</taxon>
        <taxon>Liliopsida</taxon>
        <taxon>Poales</taxon>
        <taxon>Poaceae</taxon>
        <taxon>PACMAD clade</taxon>
        <taxon>Panicoideae</taxon>
        <taxon>Andropogonodae</taxon>
        <taxon>Andropogoneae</taxon>
        <taxon>Saccharinae</taxon>
        <taxon>Miscanthus</taxon>
    </lineage>
</organism>
<sequence>MGPSHRGSNPEDITSLNTEEATACLDKYKAKAIELNGPDFDWLHSPVVARALYECSCGRPHGKWATFNGMINDKEFLPDLRRSHACAMAARRQRQEEEERLRKEAYDGRAAKEYAQSMLEWGRMVHAHYENIQKFMESVVQHTGMPATIVPPPLPPPPAPPIYANSPPSNPFPNNACTDGSTVGIETPDETSSRIALGRFRGHENAATTSGGGTYSPPPDEFPSFSHPKHGLDHM</sequence>
<dbReference type="AlphaFoldDB" id="A0A811RJM3"/>
<comment type="caution">
    <text evidence="2">The sequence shown here is derived from an EMBL/GenBank/DDBJ whole genome shotgun (WGS) entry which is preliminary data.</text>
</comment>